<evidence type="ECO:0000313" key="7">
    <source>
        <dbReference type="EMBL" id="PQM41700.1"/>
    </source>
</evidence>
<organism evidence="7 8">
    <name type="scientific">Prunus yedoensis var. nudiflora</name>
    <dbReference type="NCBI Taxonomy" id="2094558"/>
    <lineage>
        <taxon>Eukaryota</taxon>
        <taxon>Viridiplantae</taxon>
        <taxon>Streptophyta</taxon>
        <taxon>Embryophyta</taxon>
        <taxon>Tracheophyta</taxon>
        <taxon>Spermatophyta</taxon>
        <taxon>Magnoliopsida</taxon>
        <taxon>eudicotyledons</taxon>
        <taxon>Gunneridae</taxon>
        <taxon>Pentapetalae</taxon>
        <taxon>rosids</taxon>
        <taxon>fabids</taxon>
        <taxon>Rosales</taxon>
        <taxon>Rosaceae</taxon>
        <taxon>Amygdaloideae</taxon>
        <taxon>Amygdaleae</taxon>
        <taxon>Prunus</taxon>
    </lineage>
</organism>
<proteinExistence type="predicted"/>
<dbReference type="STRING" id="2094558.A0A314UW97"/>
<evidence type="ECO:0000256" key="4">
    <source>
        <dbReference type="PROSITE-ProRule" id="PRU01343"/>
    </source>
</evidence>
<dbReference type="GO" id="GO:0008270">
    <property type="term" value="F:zinc ion binding"/>
    <property type="evidence" value="ECO:0007669"/>
    <property type="project" value="UniProtKB-KW"/>
</dbReference>
<evidence type="ECO:0000259" key="6">
    <source>
        <dbReference type="PROSITE" id="PS51999"/>
    </source>
</evidence>
<reference evidence="7 8" key="1">
    <citation type="submission" date="2018-02" db="EMBL/GenBank/DDBJ databases">
        <title>Draft genome of wild Prunus yedoensis var. nudiflora.</title>
        <authorList>
            <person name="Baek S."/>
            <person name="Kim J.-H."/>
            <person name="Choi K."/>
            <person name="Kim G.-B."/>
            <person name="Cho A."/>
            <person name="Jang H."/>
            <person name="Shin C.-H."/>
            <person name="Yu H.-J."/>
            <person name="Mun J.-H."/>
        </authorList>
    </citation>
    <scope>NUCLEOTIDE SEQUENCE [LARGE SCALE GENOMIC DNA]</scope>
    <source>
        <strain evidence="8">cv. Jeju island</strain>
        <tissue evidence="7">Leaf</tissue>
    </source>
</reference>
<gene>
    <name evidence="7" type="ORF">Pyn_25206</name>
</gene>
<name>A0A314UW97_PRUYE</name>
<keyword evidence="2 4" id="KW-0863">Zinc-finger</keyword>
<dbReference type="PROSITE" id="PS51999">
    <property type="entry name" value="ZF_GRF"/>
    <property type="match status" value="1"/>
</dbReference>
<feature type="transmembrane region" description="Helical" evidence="5">
    <location>
        <begin position="104"/>
        <end position="125"/>
    </location>
</feature>
<dbReference type="Proteomes" id="UP000250321">
    <property type="component" value="Unassembled WGS sequence"/>
</dbReference>
<dbReference type="AlphaFoldDB" id="A0A314UW97"/>
<evidence type="ECO:0000256" key="2">
    <source>
        <dbReference type="ARBA" id="ARBA00022771"/>
    </source>
</evidence>
<keyword evidence="8" id="KW-1185">Reference proteome</keyword>
<dbReference type="InterPro" id="IPR010666">
    <property type="entry name" value="Znf_GRF"/>
</dbReference>
<keyword evidence="1" id="KW-0479">Metal-binding</keyword>
<dbReference type="EMBL" id="PJQY01002928">
    <property type="protein sequence ID" value="PQM41700.1"/>
    <property type="molecule type" value="Genomic_DNA"/>
</dbReference>
<evidence type="ECO:0000256" key="3">
    <source>
        <dbReference type="ARBA" id="ARBA00022833"/>
    </source>
</evidence>
<evidence type="ECO:0000256" key="1">
    <source>
        <dbReference type="ARBA" id="ARBA00022723"/>
    </source>
</evidence>
<evidence type="ECO:0000256" key="5">
    <source>
        <dbReference type="SAM" id="Phobius"/>
    </source>
</evidence>
<dbReference type="PANTHER" id="PTHR33248">
    <property type="entry name" value="ZINC ION-BINDING PROTEIN"/>
    <property type="match status" value="1"/>
</dbReference>
<feature type="domain" description="GRF-type" evidence="6">
    <location>
        <begin position="23"/>
        <end position="65"/>
    </location>
</feature>
<dbReference type="OrthoDB" id="1138703at2759"/>
<evidence type="ECO:0000313" key="8">
    <source>
        <dbReference type="Proteomes" id="UP000250321"/>
    </source>
</evidence>
<keyword evidence="5" id="KW-1133">Transmembrane helix</keyword>
<dbReference type="Pfam" id="PF06839">
    <property type="entry name" value="Zn_ribbon_GRF"/>
    <property type="match status" value="1"/>
</dbReference>
<keyword evidence="5" id="KW-0812">Transmembrane</keyword>
<keyword evidence="5" id="KW-0472">Membrane</keyword>
<protein>
    <recommendedName>
        <fullName evidence="6">GRF-type domain-containing protein</fullName>
    </recommendedName>
</protein>
<accession>A0A314UW97</accession>
<sequence length="142" mass="16382">MSTRSTRSTMSENRRCEVGPRICHCGNQCRLTTSWTDNNPGRRFWGCADYGVRRGCAFFEWYDPQVCERSKIVICGLLKRLRKEEEENRKLKIEVGAGLKARRFLLASVLGSWIFFIVLLGMLVLEWRDAGSSKNVKLALQF</sequence>
<comment type="caution">
    <text evidence="7">The sequence shown here is derived from an EMBL/GenBank/DDBJ whole genome shotgun (WGS) entry which is preliminary data.</text>
</comment>
<keyword evidence="3" id="KW-0862">Zinc</keyword>